<sequence length="44" mass="4976">MNEWGFGGQDIFVGIGKSATSFKFKSRRGYVREKRLVLSNPHSS</sequence>
<keyword evidence="2" id="KW-1185">Reference proteome</keyword>
<protein>
    <submittedName>
        <fullName evidence="1">Uncharacterized protein</fullName>
    </submittedName>
</protein>
<evidence type="ECO:0000313" key="2">
    <source>
        <dbReference type="Proteomes" id="UP000199673"/>
    </source>
</evidence>
<gene>
    <name evidence="1" type="ORF">SAMN04489724_4310</name>
</gene>
<dbReference type="AlphaFoldDB" id="A0A1I7DQX2"/>
<dbReference type="Proteomes" id="UP000199673">
    <property type="component" value="Unassembled WGS sequence"/>
</dbReference>
<accession>A0A1I7DQX2</accession>
<dbReference type="EMBL" id="FPBF01000007">
    <property type="protein sequence ID" value="SFU14052.1"/>
    <property type="molecule type" value="Genomic_DNA"/>
</dbReference>
<reference evidence="2" key="1">
    <citation type="submission" date="2016-10" db="EMBL/GenBank/DDBJ databases">
        <authorList>
            <person name="Varghese N."/>
            <person name="Submissions S."/>
        </authorList>
    </citation>
    <scope>NUCLEOTIDE SEQUENCE [LARGE SCALE GENOMIC DNA]</scope>
    <source>
        <strain evidence="2">DSM 23445</strain>
    </source>
</reference>
<evidence type="ECO:0000313" key="1">
    <source>
        <dbReference type="EMBL" id="SFU14052.1"/>
    </source>
</evidence>
<proteinExistence type="predicted"/>
<name>A0A1I7DQX2_9BACT</name>
<organism evidence="1 2">
    <name type="scientific">Algoriphagus locisalis</name>
    <dbReference type="NCBI Taxonomy" id="305507"/>
    <lineage>
        <taxon>Bacteria</taxon>
        <taxon>Pseudomonadati</taxon>
        <taxon>Bacteroidota</taxon>
        <taxon>Cytophagia</taxon>
        <taxon>Cytophagales</taxon>
        <taxon>Cyclobacteriaceae</taxon>
        <taxon>Algoriphagus</taxon>
    </lineage>
</organism>
<dbReference type="STRING" id="305507.SAMN04489724_4310"/>